<dbReference type="GO" id="GO:0005886">
    <property type="term" value="C:plasma membrane"/>
    <property type="evidence" value="ECO:0007669"/>
    <property type="project" value="UniProtKB-SubCell"/>
</dbReference>
<evidence type="ECO:0000256" key="6">
    <source>
        <dbReference type="SAM" id="Phobius"/>
    </source>
</evidence>
<feature type="transmembrane region" description="Helical" evidence="6">
    <location>
        <begin position="172"/>
        <end position="195"/>
    </location>
</feature>
<keyword evidence="4 6" id="KW-1133">Transmembrane helix</keyword>
<evidence type="ECO:0000256" key="5">
    <source>
        <dbReference type="ARBA" id="ARBA00023136"/>
    </source>
</evidence>
<feature type="transmembrane region" description="Helical" evidence="6">
    <location>
        <begin position="344"/>
        <end position="369"/>
    </location>
</feature>
<feature type="transmembrane region" description="Helical" evidence="6">
    <location>
        <begin position="311"/>
        <end position="332"/>
    </location>
</feature>
<proteinExistence type="predicted"/>
<dbReference type="AlphaFoldDB" id="A0A6G9YPW6"/>
<keyword evidence="2" id="KW-1003">Cell membrane</keyword>
<feature type="transmembrane region" description="Helical" evidence="6">
    <location>
        <begin position="58"/>
        <end position="79"/>
    </location>
</feature>
<evidence type="ECO:0000313" key="7">
    <source>
        <dbReference type="EMBL" id="QIS14963.1"/>
    </source>
</evidence>
<accession>A0A6G9YPW6</accession>
<dbReference type="RefSeq" id="WP_167477290.1">
    <property type="nucleotide sequence ID" value="NZ_CP046172.1"/>
</dbReference>
<dbReference type="Proteomes" id="UP000503540">
    <property type="component" value="Chromosome"/>
</dbReference>
<feature type="transmembrane region" description="Helical" evidence="6">
    <location>
        <begin position="257"/>
        <end position="278"/>
    </location>
</feature>
<dbReference type="CDD" id="cd06580">
    <property type="entry name" value="TM_PBP1_transp_TpRbsC_like"/>
    <property type="match status" value="1"/>
</dbReference>
<evidence type="ECO:0000256" key="4">
    <source>
        <dbReference type="ARBA" id="ARBA00022989"/>
    </source>
</evidence>
<evidence type="ECO:0000313" key="8">
    <source>
        <dbReference type="Proteomes" id="UP000503540"/>
    </source>
</evidence>
<protein>
    <submittedName>
        <fullName evidence="7">ABC transporter permease</fullName>
    </submittedName>
</protein>
<keyword evidence="5 6" id="KW-0472">Membrane</keyword>
<dbReference type="GO" id="GO:0022857">
    <property type="term" value="F:transmembrane transporter activity"/>
    <property type="evidence" value="ECO:0007669"/>
    <property type="project" value="InterPro"/>
</dbReference>
<sequence>METRTAALESPAHRQRRLRLGVLLLILAITAVVLALYTKSGSVAFRLSAPDGSGPGDLHVAAKPTALVLSVVALAIAVAQLWRGLSGRRAAVLFAAFGIAFVIAFICWAASGKLFPLTNQIQGTLALSTPLILGALAGVLCERAGVINIAIEGQLLAGACAAAIVASVSGSFLVGVVAALVAGVFMAWLLAVFSIRYLVNQIVLGVVLVVFATGVTGFLFDQLTGLRDGSARFNSPGTMQPIAIPGLSAIPVLGPTVFTQTALVYAMVAGVVLIALVLSRTRWGLQVRAVGEHPRAAATVGINVLRVRYQAVLVAGAVAGLGGAYFTIGSTGGFSKEMTAGNGFIALAAVIMGRWHPLGATCAALFFGFTKALQGQLQVLATPIPTEVLQLTPYLLTVIAVAGAVGQVRPPKADGEPYIP</sequence>
<feature type="transmembrane region" description="Helical" evidence="6">
    <location>
        <begin position="202"/>
        <end position="220"/>
    </location>
</feature>
<dbReference type="Pfam" id="PF02653">
    <property type="entry name" value="BPD_transp_2"/>
    <property type="match status" value="1"/>
</dbReference>
<keyword evidence="8" id="KW-1185">Reference proteome</keyword>
<dbReference type="EMBL" id="CP046172">
    <property type="protein sequence ID" value="QIS14963.1"/>
    <property type="molecule type" value="Genomic_DNA"/>
</dbReference>
<dbReference type="PANTHER" id="PTHR43370:SF1">
    <property type="entry name" value="GUANOSINE ABC TRANSPORTER PERMEASE PROTEIN NUPQ"/>
    <property type="match status" value="1"/>
</dbReference>
<feature type="transmembrane region" description="Helical" evidence="6">
    <location>
        <begin position="91"/>
        <end position="111"/>
    </location>
</feature>
<gene>
    <name evidence="7" type="ORF">F5544_35665</name>
</gene>
<feature type="transmembrane region" description="Helical" evidence="6">
    <location>
        <begin position="123"/>
        <end position="141"/>
    </location>
</feature>
<name>A0A6G9YPW6_9NOCA</name>
<reference evidence="7 8" key="1">
    <citation type="journal article" date="2019" name="ACS Chem. Biol.">
        <title>Identification and Mobilization of a Cryptic Antibiotic Biosynthesis Gene Locus from a Human-Pathogenic Nocardia Isolate.</title>
        <authorList>
            <person name="Herisse M."/>
            <person name="Ishida K."/>
            <person name="Porter J.L."/>
            <person name="Howden B."/>
            <person name="Hertweck C."/>
            <person name="Stinear T.P."/>
            <person name="Pidot S.J."/>
        </authorList>
    </citation>
    <scope>NUCLEOTIDE SEQUENCE [LARGE SCALE GENOMIC DNA]</scope>
    <source>
        <strain evidence="7 8">AUSMDU00012717</strain>
    </source>
</reference>
<dbReference type="PANTHER" id="PTHR43370">
    <property type="entry name" value="SUGAR ABC TRANSPORTER INTEGRAL MEMBRANE PROTEIN-RELATED"/>
    <property type="match status" value="1"/>
</dbReference>
<evidence type="ECO:0000256" key="2">
    <source>
        <dbReference type="ARBA" id="ARBA00022475"/>
    </source>
</evidence>
<keyword evidence="3 6" id="KW-0812">Transmembrane</keyword>
<feature type="transmembrane region" description="Helical" evidence="6">
    <location>
        <begin position="146"/>
        <end position="166"/>
    </location>
</feature>
<dbReference type="KEGG" id="nah:F5544_35665"/>
<evidence type="ECO:0000256" key="3">
    <source>
        <dbReference type="ARBA" id="ARBA00022692"/>
    </source>
</evidence>
<evidence type="ECO:0000256" key="1">
    <source>
        <dbReference type="ARBA" id="ARBA00004651"/>
    </source>
</evidence>
<comment type="subcellular location">
    <subcellularLocation>
        <location evidence="1">Cell membrane</location>
        <topology evidence="1">Multi-pass membrane protein</topology>
    </subcellularLocation>
</comment>
<organism evidence="7 8">
    <name type="scientific">Nocardia arthritidis</name>
    <dbReference type="NCBI Taxonomy" id="228602"/>
    <lineage>
        <taxon>Bacteria</taxon>
        <taxon>Bacillati</taxon>
        <taxon>Actinomycetota</taxon>
        <taxon>Actinomycetes</taxon>
        <taxon>Mycobacteriales</taxon>
        <taxon>Nocardiaceae</taxon>
        <taxon>Nocardia</taxon>
    </lineage>
</organism>
<dbReference type="InterPro" id="IPR001851">
    <property type="entry name" value="ABC_transp_permease"/>
</dbReference>
<feature type="transmembrane region" description="Helical" evidence="6">
    <location>
        <begin position="20"/>
        <end position="38"/>
    </location>
</feature>